<reference evidence="3" key="2">
    <citation type="submission" date="2023-06" db="EMBL/GenBank/DDBJ databases">
        <authorList>
            <consortium name="Lawrence Berkeley National Laboratory"/>
            <person name="Haridas S."/>
            <person name="Hensen N."/>
            <person name="Bonometti L."/>
            <person name="Westerberg I."/>
            <person name="Brannstrom I.O."/>
            <person name="Guillou S."/>
            <person name="Cros-Aarteil S."/>
            <person name="Calhoun S."/>
            <person name="Kuo A."/>
            <person name="Mondo S."/>
            <person name="Pangilinan J."/>
            <person name="Riley R."/>
            <person name="Labutti K."/>
            <person name="Andreopoulos B."/>
            <person name="Lipzen A."/>
            <person name="Chen C."/>
            <person name="Yanf M."/>
            <person name="Daum C."/>
            <person name="Ng V."/>
            <person name="Clum A."/>
            <person name="Steindorff A."/>
            <person name="Ohm R."/>
            <person name="Martin F."/>
            <person name="Silar P."/>
            <person name="Natvig D."/>
            <person name="Lalanne C."/>
            <person name="Gautier V."/>
            <person name="Ament-Velasquez S.L."/>
            <person name="Kruys A."/>
            <person name="Hutchinson M.I."/>
            <person name="Powell A.J."/>
            <person name="Barry K."/>
            <person name="Miller A.N."/>
            <person name="Grigoriev I.V."/>
            <person name="Debuchy R."/>
            <person name="Gladieux P."/>
            <person name="Thoren M.H."/>
            <person name="Johannesson H."/>
        </authorList>
    </citation>
    <scope>NUCLEOTIDE SEQUENCE</scope>
    <source>
        <strain evidence="3">CBS 560.94</strain>
    </source>
</reference>
<keyword evidence="1" id="KW-1133">Transmembrane helix</keyword>
<dbReference type="AlphaFoldDB" id="A0AAE0MP05"/>
<feature type="domain" description="Heterokaryon incompatibility" evidence="2">
    <location>
        <begin position="108"/>
        <end position="314"/>
    </location>
</feature>
<dbReference type="PANTHER" id="PTHR24148">
    <property type="entry name" value="ANKYRIN REPEAT DOMAIN-CONTAINING PROTEIN 39 HOMOLOG-RELATED"/>
    <property type="match status" value="1"/>
</dbReference>
<keyword evidence="1" id="KW-0472">Membrane</keyword>
<evidence type="ECO:0000256" key="1">
    <source>
        <dbReference type="SAM" id="Phobius"/>
    </source>
</evidence>
<evidence type="ECO:0000313" key="4">
    <source>
        <dbReference type="Proteomes" id="UP001278500"/>
    </source>
</evidence>
<sequence length="880" mass="99207">MEAIKTLFNKVQDTVTPNSGAIRLPDHDRISLLTVNEEPYDDENDSNDIQIDTPQIQFTPQQLYSHLRLDPSIKSIRVLDIDSPPSGNRDAPLQGTLRIVHLSDFPAFTALSYTWGPYSSPIVDTIRCNDSCDIPITKNGLDALLALRERHYAGGRMRSRTALPLTIWVDAVCINQADDTEKAGQIVLMAEVYTWARTVWVWLGNGDERTARAVKGLEKAARLRIAPVGVPWIEEDMYAAPGGPRPVAYYKMQLAKSMIWVFLRTYLRFPLCIPQQFLSICGLGRTRKGGLLRSGDLDCLLNREWMERAWTFQEIVLASNPVIVCGEEAISWAQLQLGLDCLDQMRPSFVGSSRSTGPTGWSARYYLFKGWAISKNIRTMSDWEKWVDESVGKSEVSQRWSNLFQVWRTVSRPTGWNGRAFRSVPKLNSTEHNDNDLQNGGSTKYVSVKEYEGQFSTRKIWNRARLVILPPYVGFMTILFSAIAVPAIAIPATGDFRFGLFDDELSYFFIFRIASRLITLNLLPFIVYVSLALGYPTIGTHAWFDIDAASGLVAIIRVLRDRKAQEAHDKSFATHGVLERLGVSVPQPDYKKPLGKVYHELYAELVKREPSYIALLSDVKGSVLQGAPSWVPDWGSEKLHWVREDAIYSRIEDPSRSDSFDLVKWNSETEIVVKGLFIGELSYTSQPIGREEQVNGVEPAWRGSLTAIDEWRRELVDLYAQQTPRCEYHSSSVSLTLCPSNQSSPEEWIEEDFRRWHKILTSPGYDDASRHELIVLALSEREFQARRFTDYICRGFAGTASLFVSGDGFVGKGPNGIEKGDEIYLIDGVGQPMILRKQGDSGKYRVIGPAFACQVKDLHTFEDGDRGVLGSNRWGPVTLV</sequence>
<dbReference type="Pfam" id="PF06985">
    <property type="entry name" value="HET"/>
    <property type="match status" value="1"/>
</dbReference>
<proteinExistence type="predicted"/>
<evidence type="ECO:0000313" key="3">
    <source>
        <dbReference type="EMBL" id="KAK3340051.1"/>
    </source>
</evidence>
<dbReference type="InterPro" id="IPR010730">
    <property type="entry name" value="HET"/>
</dbReference>
<dbReference type="InterPro" id="IPR052895">
    <property type="entry name" value="HetReg/Transcr_Mod"/>
</dbReference>
<name>A0AAE0MP05_9PEZI</name>
<dbReference type="EMBL" id="JAUEPP010000006">
    <property type="protein sequence ID" value="KAK3340051.1"/>
    <property type="molecule type" value="Genomic_DNA"/>
</dbReference>
<evidence type="ECO:0000259" key="2">
    <source>
        <dbReference type="Pfam" id="PF06985"/>
    </source>
</evidence>
<feature type="transmembrane region" description="Helical" evidence="1">
    <location>
        <begin position="513"/>
        <end position="535"/>
    </location>
</feature>
<protein>
    <submittedName>
        <fullName evidence="3">Heterokaryon incompatibility protein-domain-containing protein</fullName>
    </submittedName>
</protein>
<reference evidence="3" key="1">
    <citation type="journal article" date="2023" name="Mol. Phylogenet. Evol.">
        <title>Genome-scale phylogeny and comparative genomics of the fungal order Sordariales.</title>
        <authorList>
            <person name="Hensen N."/>
            <person name="Bonometti L."/>
            <person name="Westerberg I."/>
            <person name="Brannstrom I.O."/>
            <person name="Guillou S."/>
            <person name="Cros-Aarteil S."/>
            <person name="Calhoun S."/>
            <person name="Haridas S."/>
            <person name="Kuo A."/>
            <person name="Mondo S."/>
            <person name="Pangilinan J."/>
            <person name="Riley R."/>
            <person name="LaButti K."/>
            <person name="Andreopoulos B."/>
            <person name="Lipzen A."/>
            <person name="Chen C."/>
            <person name="Yan M."/>
            <person name="Daum C."/>
            <person name="Ng V."/>
            <person name="Clum A."/>
            <person name="Steindorff A."/>
            <person name="Ohm R.A."/>
            <person name="Martin F."/>
            <person name="Silar P."/>
            <person name="Natvig D.O."/>
            <person name="Lalanne C."/>
            <person name="Gautier V."/>
            <person name="Ament-Velasquez S.L."/>
            <person name="Kruys A."/>
            <person name="Hutchinson M.I."/>
            <person name="Powell A.J."/>
            <person name="Barry K."/>
            <person name="Miller A.N."/>
            <person name="Grigoriev I.V."/>
            <person name="Debuchy R."/>
            <person name="Gladieux P."/>
            <person name="Hiltunen Thoren M."/>
            <person name="Johannesson H."/>
        </authorList>
    </citation>
    <scope>NUCLEOTIDE SEQUENCE</scope>
    <source>
        <strain evidence="3">CBS 560.94</strain>
    </source>
</reference>
<organism evidence="3 4">
    <name type="scientific">Neurospora tetraspora</name>
    <dbReference type="NCBI Taxonomy" id="94610"/>
    <lineage>
        <taxon>Eukaryota</taxon>
        <taxon>Fungi</taxon>
        <taxon>Dikarya</taxon>
        <taxon>Ascomycota</taxon>
        <taxon>Pezizomycotina</taxon>
        <taxon>Sordariomycetes</taxon>
        <taxon>Sordariomycetidae</taxon>
        <taxon>Sordariales</taxon>
        <taxon>Sordariaceae</taxon>
        <taxon>Neurospora</taxon>
    </lineage>
</organism>
<keyword evidence="4" id="KW-1185">Reference proteome</keyword>
<keyword evidence="1" id="KW-0812">Transmembrane</keyword>
<dbReference type="GeneID" id="87864233"/>
<dbReference type="Proteomes" id="UP001278500">
    <property type="component" value="Unassembled WGS sequence"/>
</dbReference>
<comment type="caution">
    <text evidence="3">The sequence shown here is derived from an EMBL/GenBank/DDBJ whole genome shotgun (WGS) entry which is preliminary data.</text>
</comment>
<dbReference type="PANTHER" id="PTHR24148:SF64">
    <property type="entry name" value="HETEROKARYON INCOMPATIBILITY DOMAIN-CONTAINING PROTEIN"/>
    <property type="match status" value="1"/>
</dbReference>
<feature type="transmembrane region" description="Helical" evidence="1">
    <location>
        <begin position="472"/>
        <end position="492"/>
    </location>
</feature>
<dbReference type="RefSeq" id="XP_062678993.1">
    <property type="nucleotide sequence ID" value="XM_062827079.1"/>
</dbReference>
<gene>
    <name evidence="3" type="ORF">B0H65DRAFT_471115</name>
</gene>
<accession>A0AAE0MP05</accession>